<evidence type="ECO:0000313" key="3">
    <source>
        <dbReference type="Proteomes" id="UP000236569"/>
    </source>
</evidence>
<gene>
    <name evidence="2" type="ORF">DAERI_090060</name>
</gene>
<accession>A0A2I9CWR7</accession>
<dbReference type="OrthoDB" id="9969171at2"/>
<dbReference type="AlphaFoldDB" id="A0A2I9CWR7"/>
<reference evidence="3" key="1">
    <citation type="submission" date="2018-01" db="EMBL/GenBank/DDBJ databases">
        <title>Draft Genome Sequence of the Radioresistant Bacterium Deinococcus aerius TR0125, Isolated from the Higher Atmosphere above Japan.</title>
        <authorList>
            <person name="Satoh K."/>
            <person name="Arai H."/>
            <person name="Sanzen T."/>
            <person name="Kawaguchi Y."/>
            <person name="Hayashi H."/>
            <person name="Yokobori S."/>
            <person name="Yamagishi A."/>
            <person name="Oono Y."/>
            <person name="Narumi I."/>
        </authorList>
    </citation>
    <scope>NUCLEOTIDE SEQUENCE [LARGE SCALE GENOMIC DNA]</scope>
    <source>
        <strain evidence="3">TR0125</strain>
    </source>
</reference>
<name>A0A2I9CWR7_9DEIO</name>
<evidence type="ECO:0000313" key="2">
    <source>
        <dbReference type="EMBL" id="GBF06474.1"/>
    </source>
</evidence>
<dbReference type="RefSeq" id="WP_133162032.1">
    <property type="nucleotide sequence ID" value="NZ_BFAG01000009.1"/>
</dbReference>
<keyword evidence="1" id="KW-0732">Signal</keyword>
<organism evidence="2 3">
    <name type="scientific">Deinococcus aerius</name>
    <dbReference type="NCBI Taxonomy" id="200253"/>
    <lineage>
        <taxon>Bacteria</taxon>
        <taxon>Thermotogati</taxon>
        <taxon>Deinococcota</taxon>
        <taxon>Deinococci</taxon>
        <taxon>Deinococcales</taxon>
        <taxon>Deinococcaceae</taxon>
        <taxon>Deinococcus</taxon>
    </lineage>
</organism>
<dbReference type="Proteomes" id="UP000236569">
    <property type="component" value="Unassembled WGS sequence"/>
</dbReference>
<evidence type="ECO:0000256" key="1">
    <source>
        <dbReference type="SAM" id="SignalP"/>
    </source>
</evidence>
<keyword evidence="3" id="KW-1185">Reference proteome</keyword>
<dbReference type="EMBL" id="BFAG01000009">
    <property type="protein sequence ID" value="GBF06474.1"/>
    <property type="molecule type" value="Genomic_DNA"/>
</dbReference>
<feature type="chain" id="PRO_5014453182" evidence="1">
    <location>
        <begin position="23"/>
        <end position="174"/>
    </location>
</feature>
<protein>
    <submittedName>
        <fullName evidence="2">Uncharacterized protein</fullName>
    </submittedName>
</protein>
<feature type="signal peptide" evidence="1">
    <location>
        <begin position="1"/>
        <end position="22"/>
    </location>
</feature>
<proteinExistence type="predicted"/>
<comment type="caution">
    <text evidence="2">The sequence shown here is derived from an EMBL/GenBank/DDBJ whole genome shotgun (WGS) entry which is preliminary data.</text>
</comment>
<sequence length="174" mass="19347">MKSTLTVSSYMTCVLLSLIQMAAAQKDNQNSTRSGPLEQSRLLPGRFNDVVEHKIETPSQLCQAPRTSQGLEYLGRGNLTAKQKLAAGSNMCVLQEFVYWNGEKVNSTLPAVNSFSNWLANLIKIGGRVEWQTRVDGSKVYYGISLKGKYYFVQFGDVAFDSALIITSTRYTTK</sequence>